<proteinExistence type="predicted"/>
<protein>
    <submittedName>
        <fullName evidence="1">Uncharacterized protein</fullName>
    </submittedName>
</protein>
<gene>
    <name evidence="1" type="ORF">SISSUDRAFT_1055775</name>
</gene>
<dbReference type="EMBL" id="KV428363">
    <property type="protein sequence ID" value="KZT32248.1"/>
    <property type="molecule type" value="Genomic_DNA"/>
</dbReference>
<accession>A0A165XJB8</accession>
<name>A0A165XJB8_9AGAM</name>
<evidence type="ECO:0000313" key="2">
    <source>
        <dbReference type="Proteomes" id="UP000076798"/>
    </source>
</evidence>
<keyword evidence="2" id="KW-1185">Reference proteome</keyword>
<dbReference type="AlphaFoldDB" id="A0A165XJB8"/>
<sequence>MGQAADDGIEQYGDVLLSAADKRLCMGGLGRMDSRWEDSGRRMWEVFGRLRDGDSESTSVSRGHVFIQGR</sequence>
<dbReference type="Proteomes" id="UP000076798">
    <property type="component" value="Unassembled WGS sequence"/>
</dbReference>
<reference evidence="1 2" key="1">
    <citation type="journal article" date="2016" name="Mol. Biol. Evol.">
        <title>Comparative Genomics of Early-Diverging Mushroom-Forming Fungi Provides Insights into the Origins of Lignocellulose Decay Capabilities.</title>
        <authorList>
            <person name="Nagy L.G."/>
            <person name="Riley R."/>
            <person name="Tritt A."/>
            <person name="Adam C."/>
            <person name="Daum C."/>
            <person name="Floudas D."/>
            <person name="Sun H."/>
            <person name="Yadav J.S."/>
            <person name="Pangilinan J."/>
            <person name="Larsson K.H."/>
            <person name="Matsuura K."/>
            <person name="Barry K."/>
            <person name="Labutti K."/>
            <person name="Kuo R."/>
            <person name="Ohm R.A."/>
            <person name="Bhattacharya S.S."/>
            <person name="Shirouzu T."/>
            <person name="Yoshinaga Y."/>
            <person name="Martin F.M."/>
            <person name="Grigoriev I.V."/>
            <person name="Hibbett D.S."/>
        </authorList>
    </citation>
    <scope>NUCLEOTIDE SEQUENCE [LARGE SCALE GENOMIC DNA]</scope>
    <source>
        <strain evidence="1 2">HHB10207 ss-3</strain>
    </source>
</reference>
<organism evidence="1 2">
    <name type="scientific">Sistotremastrum suecicum HHB10207 ss-3</name>
    <dbReference type="NCBI Taxonomy" id="1314776"/>
    <lineage>
        <taxon>Eukaryota</taxon>
        <taxon>Fungi</taxon>
        <taxon>Dikarya</taxon>
        <taxon>Basidiomycota</taxon>
        <taxon>Agaricomycotina</taxon>
        <taxon>Agaricomycetes</taxon>
        <taxon>Sistotremastrales</taxon>
        <taxon>Sistotremastraceae</taxon>
        <taxon>Sistotremastrum</taxon>
    </lineage>
</organism>
<evidence type="ECO:0000313" key="1">
    <source>
        <dbReference type="EMBL" id="KZT32248.1"/>
    </source>
</evidence>